<dbReference type="InterPro" id="IPR012041">
    <property type="entry name" value="Znf_CPxCG-like"/>
</dbReference>
<proteinExistence type="predicted"/>
<dbReference type="PANTHER" id="PTHR42195:SF1">
    <property type="entry name" value="ZINC FINGER PROTEIN"/>
    <property type="match status" value="1"/>
</dbReference>
<dbReference type="EMBL" id="SUTG01000023">
    <property type="protein sequence ID" value="MBE6512602.1"/>
    <property type="molecule type" value="Genomic_DNA"/>
</dbReference>
<reference evidence="1" key="1">
    <citation type="submission" date="2019-04" db="EMBL/GenBank/DDBJ databases">
        <title>Evolution of Biomass-Degrading Anaerobic Consortia Revealed by Metagenomics.</title>
        <authorList>
            <person name="Peng X."/>
        </authorList>
    </citation>
    <scope>NUCLEOTIDE SEQUENCE</scope>
    <source>
        <strain evidence="1">SIG14</strain>
    </source>
</reference>
<name>A0A8T3VMW5_METOL</name>
<dbReference type="Pfam" id="PF19769">
    <property type="entry name" value="CPxCG_zf"/>
    <property type="match status" value="1"/>
</dbReference>
<dbReference type="Proteomes" id="UP000732619">
    <property type="component" value="Unassembled WGS sequence"/>
</dbReference>
<comment type="caution">
    <text evidence="1">The sequence shown here is derived from an EMBL/GenBank/DDBJ whole genome shotgun (WGS) entry which is preliminary data.</text>
</comment>
<organism evidence="1 2">
    <name type="scientific">Methanobrevibacter olleyae</name>
    <dbReference type="NCBI Taxonomy" id="294671"/>
    <lineage>
        <taxon>Archaea</taxon>
        <taxon>Methanobacteriati</taxon>
        <taxon>Methanobacteriota</taxon>
        <taxon>Methanomada group</taxon>
        <taxon>Methanobacteria</taxon>
        <taxon>Methanobacteriales</taxon>
        <taxon>Methanobacteriaceae</taxon>
        <taxon>Methanobrevibacter</taxon>
    </lineage>
</organism>
<accession>A0A8T3VMW5</accession>
<gene>
    <name evidence="1" type="ORF">E7Z75_05635</name>
</gene>
<sequence>MVCPVCGCDEAVILKNKLIKGKNKEIREFLLKCDECGSVYNERISQDNPKPFRLIISEHEDTHKIFIDLFPDEQLAVGDFLMSELGKVKITSLELEGEKRVKKAIARDVKTIWASSEEIPARFGVSIDLHGKVASFKCETERDFKIAVDDILKIDKYIARVHVIKTEERKTTKGYAKARVIKRVYAKPVKFNNYDYDLTKFIVQAKPLNKHKS</sequence>
<dbReference type="PANTHER" id="PTHR42195">
    <property type="entry name" value="UCP015877 FAMILY PROTEIN"/>
    <property type="match status" value="1"/>
</dbReference>
<protein>
    <submittedName>
        <fullName evidence="1">Uncharacterized protein</fullName>
    </submittedName>
</protein>
<dbReference type="AlphaFoldDB" id="A0A8T3VMW5"/>
<evidence type="ECO:0000313" key="1">
    <source>
        <dbReference type="EMBL" id="MBE6512602.1"/>
    </source>
</evidence>
<dbReference type="PIRSF" id="PIRSF015877">
    <property type="entry name" value="UCP015877"/>
    <property type="match status" value="1"/>
</dbReference>
<evidence type="ECO:0000313" key="2">
    <source>
        <dbReference type="Proteomes" id="UP000732619"/>
    </source>
</evidence>